<dbReference type="GO" id="GO:0015031">
    <property type="term" value="P:protein transport"/>
    <property type="evidence" value="ECO:0007669"/>
    <property type="project" value="UniProtKB-KW"/>
</dbReference>
<accession>A0A7T0G1C8</accession>
<dbReference type="InterPro" id="IPR003593">
    <property type="entry name" value="AAA+_ATPase"/>
</dbReference>
<evidence type="ECO:0000256" key="4">
    <source>
        <dbReference type="ARBA" id="ARBA00022448"/>
    </source>
</evidence>
<name>A0A7T0G1C8_9BACT</name>
<comment type="subcellular location">
    <subcellularLocation>
        <location evidence="1">Cell membrane</location>
        <topology evidence="1">Peripheral membrane protein</topology>
        <orientation evidence="1">Cytoplasmic side</orientation>
    </subcellularLocation>
</comment>
<keyword evidence="16" id="KW-0966">Cell projection</keyword>
<keyword evidence="4" id="KW-0813">Transport</keyword>
<dbReference type="AlphaFoldDB" id="A0A7T0G1C8"/>
<comment type="function">
    <text evidence="12">Necessary for flagellar biosynthesis. May be involved in translocation of the flagellum.</text>
</comment>
<keyword evidence="5" id="KW-1003">Cell membrane</keyword>
<dbReference type="Proteomes" id="UP000594688">
    <property type="component" value="Chromosome"/>
</dbReference>
<feature type="domain" description="AAA+ ATPase" evidence="14">
    <location>
        <begin position="175"/>
        <end position="322"/>
    </location>
</feature>
<evidence type="ECO:0000259" key="14">
    <source>
        <dbReference type="SMART" id="SM00382"/>
    </source>
</evidence>
<keyword evidence="10" id="KW-0472">Membrane</keyword>
<evidence type="ECO:0000256" key="13">
    <source>
        <dbReference type="NCBIfam" id="TIGR03499"/>
    </source>
</evidence>
<keyword evidence="9" id="KW-0342">GTP-binding</keyword>
<dbReference type="GO" id="GO:0006614">
    <property type="term" value="P:SRP-dependent cotranslational protein targeting to membrane"/>
    <property type="evidence" value="ECO:0007669"/>
    <property type="project" value="UniProtKB-UniRule"/>
</dbReference>
<dbReference type="InterPro" id="IPR020006">
    <property type="entry name" value="FlhF"/>
</dbReference>
<dbReference type="FunFam" id="3.40.50.300:FF:000695">
    <property type="entry name" value="Flagellar biosynthesis regulator FlhF"/>
    <property type="match status" value="1"/>
</dbReference>
<evidence type="ECO:0000256" key="1">
    <source>
        <dbReference type="ARBA" id="ARBA00004413"/>
    </source>
</evidence>
<dbReference type="InterPro" id="IPR047040">
    <property type="entry name" value="FlhF__GTPase_dom"/>
</dbReference>
<evidence type="ECO:0000259" key="15">
    <source>
        <dbReference type="SMART" id="SM00962"/>
    </source>
</evidence>
<evidence type="ECO:0000256" key="7">
    <source>
        <dbReference type="ARBA" id="ARBA00022795"/>
    </source>
</evidence>
<dbReference type="PANTHER" id="PTHR43134:SF3">
    <property type="entry name" value="FLAGELLAR BIOSYNTHESIS PROTEIN FLHF"/>
    <property type="match status" value="1"/>
</dbReference>
<gene>
    <name evidence="16" type="primary">flhF</name>
    <name evidence="16" type="ORF">G3M70_12935</name>
</gene>
<dbReference type="SMART" id="SM00962">
    <property type="entry name" value="SRP54"/>
    <property type="match status" value="1"/>
</dbReference>
<dbReference type="EMBL" id="CP048685">
    <property type="protein sequence ID" value="QPJ62731.1"/>
    <property type="molecule type" value="Genomic_DNA"/>
</dbReference>
<evidence type="ECO:0000256" key="5">
    <source>
        <dbReference type="ARBA" id="ARBA00022475"/>
    </source>
</evidence>
<protein>
    <recommendedName>
        <fullName evidence="3 13">Flagellar biosynthesis protein FlhF</fullName>
    </recommendedName>
</protein>
<dbReference type="KEGG" id="nli:G3M70_12935"/>
<sequence length="368" mass="40760">MLVKKFLADNYAEALERVKQELGEDALILSTRSIKFHPEEEAGEVSSCVEITAALEREPVKEPEKTSKPLVQDPDGSSLNIQSNGWDQIQPLIQSLMTKTDRARSAGLKPGQMDLFGHLIRQGVNEEYAVRLFTLLNSKRGQSGILEDESEKTTLGRLMRGMLKCPGPLELEKGKPKIVALVGPTGSGKTTTVAKLAAHFALAQNKKVAIVSLDTFRVGAVEQLQAYGELMDVPVESAQGRLDFRKTVQKHSDKELILVDTTGKSHRDTEYALELAAIFHSAEGDVETHLVTNVTAQDEVINYTVSQFSILKPDRVLFTKIDEGVTFGHLFNFAVRHRLPFSYFTAGQRVPEDIETASKGRVIRLIFD</sequence>
<keyword evidence="16" id="KW-0282">Flagellum</keyword>
<evidence type="ECO:0000313" key="17">
    <source>
        <dbReference type="Proteomes" id="UP000594688"/>
    </source>
</evidence>
<evidence type="ECO:0000256" key="10">
    <source>
        <dbReference type="ARBA" id="ARBA00023136"/>
    </source>
</evidence>
<proteinExistence type="inferred from homology"/>
<organism evidence="16 17">
    <name type="scientific">Candidatus Nitronauta litoralis</name>
    <dbReference type="NCBI Taxonomy" id="2705533"/>
    <lineage>
        <taxon>Bacteria</taxon>
        <taxon>Pseudomonadati</taxon>
        <taxon>Nitrospinota/Tectimicrobiota group</taxon>
        <taxon>Nitrospinota</taxon>
        <taxon>Nitrospinia</taxon>
        <taxon>Nitrospinales</taxon>
        <taxon>Nitrospinaceae</taxon>
        <taxon>Candidatus Nitronauta</taxon>
    </lineage>
</organism>
<keyword evidence="11" id="KW-1006">Bacterial flagellum protein export</keyword>
<feature type="domain" description="SRP54-type proteins GTP-binding" evidence="15">
    <location>
        <begin position="176"/>
        <end position="368"/>
    </location>
</feature>
<dbReference type="PANTHER" id="PTHR43134">
    <property type="entry name" value="SIGNAL RECOGNITION PARTICLE RECEPTOR SUBUNIT ALPHA"/>
    <property type="match status" value="1"/>
</dbReference>
<evidence type="ECO:0000256" key="12">
    <source>
        <dbReference type="ARBA" id="ARBA00025337"/>
    </source>
</evidence>
<reference evidence="16 17" key="1">
    <citation type="submission" date="2020-02" db="EMBL/GenBank/DDBJ databases">
        <title>Genomic and physiological characterization of two novel Nitrospinaceae genera.</title>
        <authorList>
            <person name="Mueller A.J."/>
            <person name="Jung M.-Y."/>
            <person name="Strachan C.R."/>
            <person name="Herbold C.W."/>
            <person name="Kirkegaard R.H."/>
            <person name="Daims H."/>
        </authorList>
    </citation>
    <scope>NUCLEOTIDE SEQUENCE [LARGE SCALE GENOMIC DNA]</scope>
    <source>
        <strain evidence="16">EB</strain>
    </source>
</reference>
<dbReference type="GO" id="GO:0044781">
    <property type="term" value="P:bacterial-type flagellum organization"/>
    <property type="evidence" value="ECO:0007669"/>
    <property type="project" value="UniProtKB-UniRule"/>
</dbReference>
<evidence type="ECO:0000256" key="9">
    <source>
        <dbReference type="ARBA" id="ARBA00023134"/>
    </source>
</evidence>
<comment type="similarity">
    <text evidence="2">Belongs to the GTP-binding SRP family.</text>
</comment>
<keyword evidence="6" id="KW-0547">Nucleotide-binding</keyword>
<dbReference type="GO" id="GO:0005886">
    <property type="term" value="C:plasma membrane"/>
    <property type="evidence" value="ECO:0007669"/>
    <property type="project" value="UniProtKB-SubCell"/>
</dbReference>
<dbReference type="SMART" id="SM00382">
    <property type="entry name" value="AAA"/>
    <property type="match status" value="1"/>
</dbReference>
<dbReference type="SUPFAM" id="SSF52540">
    <property type="entry name" value="P-loop containing nucleoside triphosphate hydrolases"/>
    <property type="match status" value="1"/>
</dbReference>
<dbReference type="InterPro" id="IPR000897">
    <property type="entry name" value="SRP54_GTPase_dom"/>
</dbReference>
<dbReference type="InterPro" id="IPR027417">
    <property type="entry name" value="P-loop_NTPase"/>
</dbReference>
<keyword evidence="16" id="KW-0969">Cilium</keyword>
<keyword evidence="7" id="KW-1005">Bacterial flagellum biogenesis</keyword>
<dbReference type="Pfam" id="PF00448">
    <property type="entry name" value="SRP54"/>
    <property type="match status" value="1"/>
</dbReference>
<dbReference type="GO" id="GO:0003924">
    <property type="term" value="F:GTPase activity"/>
    <property type="evidence" value="ECO:0007669"/>
    <property type="project" value="UniProtKB-UniRule"/>
</dbReference>
<evidence type="ECO:0000256" key="11">
    <source>
        <dbReference type="ARBA" id="ARBA00023225"/>
    </source>
</evidence>
<dbReference type="Gene3D" id="3.40.50.300">
    <property type="entry name" value="P-loop containing nucleotide triphosphate hydrolases"/>
    <property type="match status" value="1"/>
</dbReference>
<dbReference type="CDD" id="cd17873">
    <property type="entry name" value="FlhF"/>
    <property type="match status" value="1"/>
</dbReference>
<dbReference type="GO" id="GO:0005047">
    <property type="term" value="F:signal recognition particle binding"/>
    <property type="evidence" value="ECO:0007669"/>
    <property type="project" value="TreeGrafter"/>
</dbReference>
<evidence type="ECO:0000256" key="2">
    <source>
        <dbReference type="ARBA" id="ARBA00008531"/>
    </source>
</evidence>
<dbReference type="GO" id="GO:0005525">
    <property type="term" value="F:GTP binding"/>
    <property type="evidence" value="ECO:0007669"/>
    <property type="project" value="UniProtKB-UniRule"/>
</dbReference>
<evidence type="ECO:0000256" key="3">
    <source>
        <dbReference type="ARBA" id="ARBA00014919"/>
    </source>
</evidence>
<evidence type="ECO:0000256" key="6">
    <source>
        <dbReference type="ARBA" id="ARBA00022741"/>
    </source>
</evidence>
<dbReference type="NCBIfam" id="TIGR03499">
    <property type="entry name" value="FlhF"/>
    <property type="match status" value="1"/>
</dbReference>
<evidence type="ECO:0000256" key="8">
    <source>
        <dbReference type="ARBA" id="ARBA00022927"/>
    </source>
</evidence>
<keyword evidence="8" id="KW-0653">Protein transport</keyword>
<dbReference type="Gene3D" id="1.20.120.1380">
    <property type="entry name" value="Flagellar FlhF biosynthesis protein, N domain"/>
    <property type="match status" value="1"/>
</dbReference>
<evidence type="ECO:0000313" key="16">
    <source>
        <dbReference type="EMBL" id="QPJ62731.1"/>
    </source>
</evidence>